<accession>A0A4T9T866</accession>
<evidence type="ECO:0000256" key="6">
    <source>
        <dbReference type="ARBA" id="ARBA00022840"/>
    </source>
</evidence>
<dbReference type="PANTHER" id="PTHR43553:SF27">
    <property type="entry name" value="ENERGY-COUPLING FACTOR TRANSPORTER ATP-BINDING PROTEIN ECFA2"/>
    <property type="match status" value="1"/>
</dbReference>
<dbReference type="InterPro" id="IPR027417">
    <property type="entry name" value="P-loop_NTPase"/>
</dbReference>
<evidence type="ECO:0000259" key="9">
    <source>
        <dbReference type="PROSITE" id="PS50893"/>
    </source>
</evidence>
<dbReference type="InterPro" id="IPR003593">
    <property type="entry name" value="AAA+_ATPase"/>
</dbReference>
<feature type="domain" description="ABC transporter" evidence="9">
    <location>
        <begin position="1"/>
        <end position="242"/>
    </location>
</feature>
<reference evidence="10 11" key="1">
    <citation type="submission" date="2019-04" db="EMBL/GenBank/DDBJ databases">
        <title>Microbes associate with the intestines of laboratory mice.</title>
        <authorList>
            <person name="Navarre W."/>
            <person name="Wong E."/>
            <person name="Huang K.C."/>
            <person name="Tropini C."/>
            <person name="Ng K."/>
            <person name="Yu B."/>
        </authorList>
    </citation>
    <scope>NUCLEOTIDE SEQUENCE [LARGE SCALE GENOMIC DNA]</scope>
    <source>
        <strain evidence="10 11">NM48_B13</strain>
    </source>
</reference>
<sequence>MALIDVERVSFCYPDRERPALREVSLSVERGGYVVLCGPSGCGKTTLLRLMKTVLAPHGQLSGRILLDGTPLEDAPLRQQAARIGFVMQNPDAQIVTDKVWHELAFGLENLGTPQPVMRARVAEMASYFGIQHWFDKDVAELSGGQKQLLNLASVMAMAPDVLLLDEPTSQLDPIAASDFLATVARLNRELGTTVVMAEQRLEEVLAAADTAVVLEEGAVAAAGHPRIVAARLLRDKSPIRAAMPTAAQVAFAVEGEGTLGNGREMPLTVREGRQWLEERIQAHPPTIWALPTAESPAPAAPPALQVRDLWFRYQRTQPDVLRGTALTVPSGSLFALVGGNGTGKSTLLKAVCGIVKPQRGAVEVLGRPLKNWKLAHLFRGAVACLPQDPLSLMAHDTVEACLREVLTGIEGGQPCAAAGRQAPPMPGEARPSAADELRRVVEFCQLGELLGAHPADLSGGQLQRAALAMVLLCQPQLLLLDEPTKGMDAAFKQQLGQLLQRLTRQGATVLMVSHDVEFCAQWATQVALMFNGEVVAQGAPRQFFCGNSFYTTAASRMSRGVFENAVTAADVAALCR</sequence>
<evidence type="ECO:0000256" key="1">
    <source>
        <dbReference type="ARBA" id="ARBA00004202"/>
    </source>
</evidence>
<keyword evidence="4" id="KW-1003">Cell membrane</keyword>
<dbReference type="CDD" id="cd03225">
    <property type="entry name" value="ABC_cobalt_CbiO_domain1"/>
    <property type="match status" value="2"/>
</dbReference>
<evidence type="ECO:0000256" key="4">
    <source>
        <dbReference type="ARBA" id="ARBA00022475"/>
    </source>
</evidence>
<evidence type="ECO:0000256" key="2">
    <source>
        <dbReference type="ARBA" id="ARBA00005417"/>
    </source>
</evidence>
<dbReference type="Gene3D" id="3.40.50.300">
    <property type="entry name" value="P-loop containing nucleotide triphosphate hydrolases"/>
    <property type="match status" value="2"/>
</dbReference>
<keyword evidence="5" id="KW-0547">Nucleotide-binding</keyword>
<evidence type="ECO:0000256" key="5">
    <source>
        <dbReference type="ARBA" id="ARBA00022741"/>
    </source>
</evidence>
<comment type="caution">
    <text evidence="10">The sequence shown here is derived from an EMBL/GenBank/DDBJ whole genome shotgun (WGS) entry which is preliminary data.</text>
</comment>
<dbReference type="GO" id="GO:0005524">
    <property type="term" value="F:ATP binding"/>
    <property type="evidence" value="ECO:0007669"/>
    <property type="project" value="UniProtKB-KW"/>
</dbReference>
<dbReference type="InterPro" id="IPR003439">
    <property type="entry name" value="ABC_transporter-like_ATP-bd"/>
</dbReference>
<dbReference type="PROSITE" id="PS50893">
    <property type="entry name" value="ABC_TRANSPORTER_2"/>
    <property type="match status" value="2"/>
</dbReference>
<keyword evidence="3" id="KW-0813">Transport</keyword>
<dbReference type="Proteomes" id="UP000309454">
    <property type="component" value="Unassembled WGS sequence"/>
</dbReference>
<comment type="subcellular location">
    <subcellularLocation>
        <location evidence="1">Cell membrane</location>
        <topology evidence="1">Peripheral membrane protein</topology>
    </subcellularLocation>
</comment>
<evidence type="ECO:0000256" key="7">
    <source>
        <dbReference type="ARBA" id="ARBA00022967"/>
    </source>
</evidence>
<dbReference type="OrthoDB" id="501320at2"/>
<dbReference type="InterPro" id="IPR050095">
    <property type="entry name" value="ECF_ABC_transporter_ATP-bd"/>
</dbReference>
<dbReference type="GO" id="GO:0016887">
    <property type="term" value="F:ATP hydrolysis activity"/>
    <property type="evidence" value="ECO:0007669"/>
    <property type="project" value="InterPro"/>
</dbReference>
<keyword evidence="8" id="KW-0472">Membrane</keyword>
<dbReference type="EMBL" id="SSTM01000002">
    <property type="protein sequence ID" value="TJW11230.1"/>
    <property type="molecule type" value="Genomic_DNA"/>
</dbReference>
<dbReference type="RefSeq" id="WP_136845438.1">
    <property type="nucleotide sequence ID" value="NZ_SSTM01000002.1"/>
</dbReference>
<comment type="similarity">
    <text evidence="2">Belongs to the ABC transporter superfamily.</text>
</comment>
<keyword evidence="6 10" id="KW-0067">ATP-binding</keyword>
<dbReference type="GO" id="GO:0042626">
    <property type="term" value="F:ATPase-coupled transmembrane transporter activity"/>
    <property type="evidence" value="ECO:0007669"/>
    <property type="project" value="TreeGrafter"/>
</dbReference>
<keyword evidence="11" id="KW-1185">Reference proteome</keyword>
<dbReference type="InterPro" id="IPR017871">
    <property type="entry name" value="ABC_transporter-like_CS"/>
</dbReference>
<proteinExistence type="inferred from homology"/>
<evidence type="ECO:0000313" key="11">
    <source>
        <dbReference type="Proteomes" id="UP000309454"/>
    </source>
</evidence>
<dbReference type="PANTHER" id="PTHR43553">
    <property type="entry name" value="HEAVY METAL TRANSPORTER"/>
    <property type="match status" value="1"/>
</dbReference>
<evidence type="ECO:0000256" key="8">
    <source>
        <dbReference type="ARBA" id="ARBA00023136"/>
    </source>
</evidence>
<keyword evidence="7" id="KW-1278">Translocase</keyword>
<dbReference type="PROSITE" id="PS00211">
    <property type="entry name" value="ABC_TRANSPORTER_1"/>
    <property type="match status" value="2"/>
</dbReference>
<feature type="domain" description="ABC transporter" evidence="9">
    <location>
        <begin position="305"/>
        <end position="557"/>
    </location>
</feature>
<dbReference type="InterPro" id="IPR015856">
    <property type="entry name" value="ABC_transpr_CbiO/EcfA_su"/>
</dbReference>
<evidence type="ECO:0000256" key="3">
    <source>
        <dbReference type="ARBA" id="ARBA00022448"/>
    </source>
</evidence>
<gene>
    <name evidence="10" type="ORF">E5982_03155</name>
</gene>
<dbReference type="GO" id="GO:0043190">
    <property type="term" value="C:ATP-binding cassette (ABC) transporter complex"/>
    <property type="evidence" value="ECO:0007669"/>
    <property type="project" value="TreeGrafter"/>
</dbReference>
<dbReference type="Pfam" id="PF00005">
    <property type="entry name" value="ABC_tran"/>
    <property type="match status" value="2"/>
</dbReference>
<dbReference type="SMART" id="SM00382">
    <property type="entry name" value="AAA"/>
    <property type="match status" value="2"/>
</dbReference>
<dbReference type="SUPFAM" id="SSF52540">
    <property type="entry name" value="P-loop containing nucleoside triphosphate hydrolases"/>
    <property type="match status" value="2"/>
</dbReference>
<name>A0A4T9T866_9ACTN</name>
<organism evidence="10 11">
    <name type="scientific">Parvibacter caecicola</name>
    <dbReference type="NCBI Taxonomy" id="747645"/>
    <lineage>
        <taxon>Bacteria</taxon>
        <taxon>Bacillati</taxon>
        <taxon>Actinomycetota</taxon>
        <taxon>Coriobacteriia</taxon>
        <taxon>Coriobacteriales</taxon>
        <taxon>Coriobacteriaceae</taxon>
        <taxon>Parvibacter</taxon>
    </lineage>
</organism>
<dbReference type="AlphaFoldDB" id="A0A4T9T866"/>
<protein>
    <submittedName>
        <fullName evidence="10">ATP-binding cassette domain-containing protein</fullName>
    </submittedName>
</protein>
<evidence type="ECO:0000313" key="10">
    <source>
        <dbReference type="EMBL" id="TJW11230.1"/>
    </source>
</evidence>